<evidence type="ECO:0000256" key="1">
    <source>
        <dbReference type="ARBA" id="ARBA00004948"/>
    </source>
</evidence>
<evidence type="ECO:0000259" key="4">
    <source>
        <dbReference type="Pfam" id="PF01266"/>
    </source>
</evidence>
<dbReference type="EMBL" id="CP159256">
    <property type="protein sequence ID" value="XCG52485.1"/>
    <property type="molecule type" value="Genomic_DNA"/>
</dbReference>
<keyword evidence="2" id="KW-0784">Thiamine biosynthesis</keyword>
<gene>
    <name evidence="5" type="primary">thiO</name>
    <name evidence="5" type="ORF">ABVK50_30580</name>
</gene>
<dbReference type="EC" id="1.4.3.19" evidence="5"/>
<dbReference type="GO" id="GO:0043799">
    <property type="term" value="F:glycine oxidase activity"/>
    <property type="evidence" value="ECO:0007669"/>
    <property type="project" value="UniProtKB-EC"/>
</dbReference>
<sequence>MRVLIRGAGVAGLTAAYELATRGADIMVVEREPAIGAGASRLAGGMLAPFCEAESADRSVITLGESAARWWEKTLPGLVRFEGTLVVAPPRDVAELRRFAVRTEGHAHLSADELATLEPDLAGRFRAGLFFAHEAHVDPRRALLRLHKRLHGFGVRFLFGQTKPPTGARFDRMVDCTGMGAGETDKALRGVRGEMIILRTRDVALTRPVRLLHPRIPVYLVPRGDGCFMVGATMIENDADGPITARSAMELLNAAYGLHPAFGEAEIIETGAGIRPAYPDNLPRVQEDGAEISINGFYRHGFLFAPAMARRAADFIFGKQATRELHHETFDKRPSPAGVVRDAR</sequence>
<dbReference type="GO" id="GO:0009228">
    <property type="term" value="P:thiamine biosynthetic process"/>
    <property type="evidence" value="ECO:0007669"/>
    <property type="project" value="UniProtKB-KW"/>
</dbReference>
<evidence type="ECO:0000256" key="3">
    <source>
        <dbReference type="ARBA" id="ARBA00023002"/>
    </source>
</evidence>
<geneLocation type="plasmid" evidence="5">
    <name>pMk2240A</name>
</geneLocation>
<reference evidence="5" key="1">
    <citation type="submission" date="2024-06" db="EMBL/GenBank/DDBJ databases">
        <title>Mesorhizobium karijinii sp. nov., a symbiont of the iconic Swainsona formosa from arid Australia.</title>
        <authorList>
            <person name="Hill Y.J."/>
            <person name="Watkin E.L.J."/>
            <person name="O'Hara G.W."/>
            <person name="Terpolilli J."/>
            <person name="Tye M.L."/>
            <person name="Kohlmeier M.G."/>
        </authorList>
    </citation>
    <scope>NUCLEOTIDE SEQUENCE</scope>
    <source>
        <strain evidence="5">WSM2240</strain>
        <plasmid evidence="5">pMk2240A</plasmid>
    </source>
</reference>
<dbReference type="SUPFAM" id="SSF51905">
    <property type="entry name" value="FAD/NAD(P)-binding domain"/>
    <property type="match status" value="1"/>
</dbReference>
<dbReference type="GO" id="GO:0005737">
    <property type="term" value="C:cytoplasm"/>
    <property type="evidence" value="ECO:0007669"/>
    <property type="project" value="TreeGrafter"/>
</dbReference>
<keyword evidence="3 5" id="KW-0560">Oxidoreductase</keyword>
<organism evidence="5">
    <name type="scientific">Mesorhizobium sp. WSM2240</name>
    <dbReference type="NCBI Taxonomy" id="3228851"/>
    <lineage>
        <taxon>Bacteria</taxon>
        <taxon>Pseudomonadati</taxon>
        <taxon>Pseudomonadota</taxon>
        <taxon>Alphaproteobacteria</taxon>
        <taxon>Hyphomicrobiales</taxon>
        <taxon>Phyllobacteriaceae</taxon>
        <taxon>Mesorhizobium</taxon>
    </lineage>
</organism>
<dbReference type="Pfam" id="PF01266">
    <property type="entry name" value="DAO"/>
    <property type="match status" value="1"/>
</dbReference>
<dbReference type="Gene3D" id="3.30.9.10">
    <property type="entry name" value="D-Amino Acid Oxidase, subunit A, domain 2"/>
    <property type="match status" value="1"/>
</dbReference>
<keyword evidence="5" id="KW-0614">Plasmid</keyword>
<dbReference type="Gene3D" id="3.50.50.60">
    <property type="entry name" value="FAD/NAD(P)-binding domain"/>
    <property type="match status" value="1"/>
</dbReference>
<comment type="pathway">
    <text evidence="1">Cofactor biosynthesis; thiamine diphosphate biosynthesis.</text>
</comment>
<dbReference type="PANTHER" id="PTHR13847">
    <property type="entry name" value="SARCOSINE DEHYDROGENASE-RELATED"/>
    <property type="match status" value="1"/>
</dbReference>
<dbReference type="InterPro" id="IPR036188">
    <property type="entry name" value="FAD/NAD-bd_sf"/>
</dbReference>
<evidence type="ECO:0000256" key="2">
    <source>
        <dbReference type="ARBA" id="ARBA00022977"/>
    </source>
</evidence>
<dbReference type="PANTHER" id="PTHR13847:SF289">
    <property type="entry name" value="GLYCINE OXIDASE"/>
    <property type="match status" value="1"/>
</dbReference>
<dbReference type="AlphaFoldDB" id="A0AAU8D179"/>
<dbReference type="InterPro" id="IPR006076">
    <property type="entry name" value="FAD-dep_OxRdtase"/>
</dbReference>
<dbReference type="NCBIfam" id="TIGR02352">
    <property type="entry name" value="thiamin_ThiO"/>
    <property type="match status" value="1"/>
</dbReference>
<feature type="domain" description="FAD dependent oxidoreductase" evidence="4">
    <location>
        <begin position="2"/>
        <end position="314"/>
    </location>
</feature>
<name>A0AAU8D179_9HYPH</name>
<proteinExistence type="predicted"/>
<dbReference type="RefSeq" id="WP_353646687.1">
    <property type="nucleotide sequence ID" value="NZ_CP159256.1"/>
</dbReference>
<accession>A0AAU8D179</accession>
<dbReference type="GO" id="GO:0050660">
    <property type="term" value="F:flavin adenine dinucleotide binding"/>
    <property type="evidence" value="ECO:0007669"/>
    <property type="project" value="InterPro"/>
</dbReference>
<dbReference type="InterPro" id="IPR012727">
    <property type="entry name" value="Gly_oxidase_ThiO"/>
</dbReference>
<evidence type="ECO:0000313" key="5">
    <source>
        <dbReference type="EMBL" id="XCG52485.1"/>
    </source>
</evidence>
<protein>
    <submittedName>
        <fullName evidence="5">Glycine oxidase ThiO</fullName>
        <ecNumber evidence="5">1.4.3.19</ecNumber>
    </submittedName>
</protein>